<dbReference type="HOGENOM" id="CLU_3320971_0_0_1"/>
<organism evidence="1 2">
    <name type="scientific">Setaria italica</name>
    <name type="common">Foxtail millet</name>
    <name type="synonym">Panicum italicum</name>
    <dbReference type="NCBI Taxonomy" id="4555"/>
    <lineage>
        <taxon>Eukaryota</taxon>
        <taxon>Viridiplantae</taxon>
        <taxon>Streptophyta</taxon>
        <taxon>Embryophyta</taxon>
        <taxon>Tracheophyta</taxon>
        <taxon>Spermatophyta</taxon>
        <taxon>Magnoliopsida</taxon>
        <taxon>Liliopsida</taxon>
        <taxon>Poales</taxon>
        <taxon>Poaceae</taxon>
        <taxon>PACMAD clade</taxon>
        <taxon>Panicoideae</taxon>
        <taxon>Panicodae</taxon>
        <taxon>Paniceae</taxon>
        <taxon>Cenchrinae</taxon>
        <taxon>Setaria</taxon>
    </lineage>
</organism>
<name>K3ZPB1_SETIT</name>
<dbReference type="EnsemblPlants" id="KQK94301">
    <property type="protein sequence ID" value="KQK94301"/>
    <property type="gene ID" value="SETIT_028441mg"/>
</dbReference>
<dbReference type="Gramene" id="KQK94301">
    <property type="protein sequence ID" value="KQK94301"/>
    <property type="gene ID" value="SETIT_028441mg"/>
</dbReference>
<keyword evidence="2" id="KW-1185">Reference proteome</keyword>
<proteinExistence type="predicted"/>
<evidence type="ECO:0000313" key="1">
    <source>
        <dbReference type="EnsemblPlants" id="KQK94301"/>
    </source>
</evidence>
<dbReference type="EMBL" id="AGNK02004824">
    <property type="status" value="NOT_ANNOTATED_CDS"/>
    <property type="molecule type" value="Genomic_DNA"/>
</dbReference>
<reference evidence="2" key="1">
    <citation type="journal article" date="2012" name="Nat. Biotechnol.">
        <title>Reference genome sequence of the model plant Setaria.</title>
        <authorList>
            <person name="Bennetzen J.L."/>
            <person name="Schmutz J."/>
            <person name="Wang H."/>
            <person name="Percifield R."/>
            <person name="Hawkins J."/>
            <person name="Pontaroli A.C."/>
            <person name="Estep M."/>
            <person name="Feng L."/>
            <person name="Vaughn J.N."/>
            <person name="Grimwood J."/>
            <person name="Jenkins J."/>
            <person name="Barry K."/>
            <person name="Lindquist E."/>
            <person name="Hellsten U."/>
            <person name="Deshpande S."/>
            <person name="Wang X."/>
            <person name="Wu X."/>
            <person name="Mitros T."/>
            <person name="Triplett J."/>
            <person name="Yang X."/>
            <person name="Ye C.Y."/>
            <person name="Mauro-Herrera M."/>
            <person name="Wang L."/>
            <person name="Li P."/>
            <person name="Sharma M."/>
            <person name="Sharma R."/>
            <person name="Ronald P.C."/>
            <person name="Panaud O."/>
            <person name="Kellogg E.A."/>
            <person name="Brutnell T.P."/>
            <person name="Doust A.N."/>
            <person name="Tuskan G.A."/>
            <person name="Rokhsar D."/>
            <person name="Devos K.M."/>
        </authorList>
    </citation>
    <scope>NUCLEOTIDE SEQUENCE [LARGE SCALE GENOMIC DNA]</scope>
    <source>
        <strain evidence="2">cv. Yugu1</strain>
    </source>
</reference>
<evidence type="ECO:0000313" key="2">
    <source>
        <dbReference type="Proteomes" id="UP000004995"/>
    </source>
</evidence>
<accession>K3ZPB1</accession>
<dbReference type="InParanoid" id="K3ZPB1"/>
<dbReference type="AlphaFoldDB" id="K3ZPB1"/>
<protein>
    <submittedName>
        <fullName evidence="1">Uncharacterized protein</fullName>
    </submittedName>
</protein>
<dbReference type="Proteomes" id="UP000004995">
    <property type="component" value="Unassembled WGS sequence"/>
</dbReference>
<sequence length="39" mass="4518">MSDYMTTTIDAHPTEPWILIIRSSIIIWDYNTQASDCSQ</sequence>
<reference evidence="1" key="2">
    <citation type="submission" date="2018-08" db="UniProtKB">
        <authorList>
            <consortium name="EnsemblPlants"/>
        </authorList>
    </citation>
    <scope>IDENTIFICATION</scope>
    <source>
        <strain evidence="1">Yugu1</strain>
    </source>
</reference>